<dbReference type="AlphaFoldDB" id="A0A4Y7KYL9"/>
<dbReference type="EMBL" id="CM010723">
    <property type="protein sequence ID" value="RZC77039.1"/>
    <property type="molecule type" value="Genomic_DNA"/>
</dbReference>
<dbReference type="OMA" id="MKDYINH"/>
<dbReference type="Pfam" id="PF07557">
    <property type="entry name" value="Shugoshin_C"/>
    <property type="match status" value="1"/>
</dbReference>
<reference evidence="6 7" key="1">
    <citation type="journal article" date="2018" name="Science">
        <title>The opium poppy genome and morphinan production.</title>
        <authorList>
            <person name="Guo L."/>
            <person name="Winzer T."/>
            <person name="Yang X."/>
            <person name="Li Y."/>
            <person name="Ning Z."/>
            <person name="He Z."/>
            <person name="Teodor R."/>
            <person name="Lu Y."/>
            <person name="Bowser T.A."/>
            <person name="Graham I.A."/>
            <person name="Ye K."/>
        </authorList>
    </citation>
    <scope>NUCLEOTIDE SEQUENCE [LARGE SCALE GENOMIC DNA]</scope>
    <source>
        <strain evidence="7">cv. HN1</strain>
        <tissue evidence="6">Leaves</tissue>
    </source>
</reference>
<keyword evidence="2" id="KW-0159">Chromosome partition</keyword>
<dbReference type="GO" id="GO:0005634">
    <property type="term" value="C:nucleus"/>
    <property type="evidence" value="ECO:0007669"/>
    <property type="project" value="InterPro"/>
</dbReference>
<dbReference type="PANTHER" id="PTHR34373:SF9">
    <property type="entry name" value="SHUGOSHIN 2"/>
    <property type="match status" value="1"/>
</dbReference>
<evidence type="ECO:0000256" key="3">
    <source>
        <dbReference type="SAM" id="Coils"/>
    </source>
</evidence>
<dbReference type="STRING" id="3469.A0A4Y7KYL9"/>
<feature type="domain" description="Shugoshin C-terminal" evidence="5">
    <location>
        <begin position="439"/>
        <end position="463"/>
    </location>
</feature>
<dbReference type="GO" id="GO:0034090">
    <property type="term" value="P:maintenance of meiotic sister chromatid cohesion"/>
    <property type="evidence" value="ECO:0007669"/>
    <property type="project" value="InterPro"/>
</dbReference>
<comment type="similarity">
    <text evidence="1">Belongs to the shugoshin family.</text>
</comment>
<dbReference type="InterPro" id="IPR044693">
    <property type="entry name" value="SGO_plant"/>
</dbReference>
<organism evidence="6 7">
    <name type="scientific">Papaver somniferum</name>
    <name type="common">Opium poppy</name>
    <dbReference type="NCBI Taxonomy" id="3469"/>
    <lineage>
        <taxon>Eukaryota</taxon>
        <taxon>Viridiplantae</taxon>
        <taxon>Streptophyta</taxon>
        <taxon>Embryophyta</taxon>
        <taxon>Tracheophyta</taxon>
        <taxon>Spermatophyta</taxon>
        <taxon>Magnoliopsida</taxon>
        <taxon>Ranunculales</taxon>
        <taxon>Papaveraceae</taxon>
        <taxon>Papaveroideae</taxon>
        <taxon>Papaver</taxon>
    </lineage>
</organism>
<dbReference type="Gramene" id="RZC77039">
    <property type="protein sequence ID" value="RZC77039"/>
    <property type="gene ID" value="C5167_001189"/>
</dbReference>
<proteinExistence type="inferred from homology"/>
<feature type="compositionally biased region" description="Basic and acidic residues" evidence="4">
    <location>
        <begin position="304"/>
        <end position="315"/>
    </location>
</feature>
<evidence type="ECO:0000256" key="4">
    <source>
        <dbReference type="SAM" id="MobiDB-lite"/>
    </source>
</evidence>
<dbReference type="InterPro" id="IPR011515">
    <property type="entry name" value="Shugoshin_C"/>
</dbReference>
<feature type="coiled-coil region" evidence="3">
    <location>
        <begin position="131"/>
        <end position="158"/>
    </location>
</feature>
<name>A0A4Y7KYL9_PAPSO</name>
<keyword evidence="7" id="KW-1185">Reference proteome</keyword>
<evidence type="ECO:0000313" key="6">
    <source>
        <dbReference type="EMBL" id="RZC77039.1"/>
    </source>
</evidence>
<dbReference type="PANTHER" id="PTHR34373">
    <property type="entry name" value="SHUGOSHIN 2"/>
    <property type="match status" value="1"/>
</dbReference>
<feature type="region of interest" description="Disordered" evidence="4">
    <location>
        <begin position="212"/>
        <end position="383"/>
    </location>
</feature>
<accession>A0A4Y7KYL9</accession>
<dbReference type="GO" id="GO:0045144">
    <property type="term" value="P:meiotic sister chromatid segregation"/>
    <property type="evidence" value="ECO:0007669"/>
    <property type="project" value="InterPro"/>
</dbReference>
<dbReference type="Proteomes" id="UP000316621">
    <property type="component" value="Chromosome 9"/>
</dbReference>
<keyword evidence="3" id="KW-0175">Coiled coil</keyword>
<protein>
    <recommendedName>
        <fullName evidence="5">Shugoshin C-terminal domain-containing protein</fullName>
    </recommendedName>
</protein>
<sequence length="464" mass="52315">MARKEFFVLATENCGIGGKTNGDKVLKQQSLGGLCGKRLSDITNSLSSPNQDEKQKLVGSCSERDYIEQLLKENVALRKVIAERKYPFYNGQVVSFTHIVVLNGNLMELSFLSLCSTCSWVFLILINSKYSAMAGIEIKKMRETMQKLQQQNWHLAQANSKMLMEVNIGKDRLKAMQHELGCRNAIVKSLQLQERTENEPCQKAQTEEVNKKTVGVKGRRQSKIHSVQPSSAMDEVTTECKVEAKGLSNSNRRRQSRVHSVESPAVMDDVVLEDKAELKGPSNSNRRRQSRNHSVESSAVTKEVVMEDKADDKSFRHSAVSEPEQTEANEEKADNKRRCLRRKSSAFKPEVPEEPTDEKAEGKRVQQRRQSTRLQPQQPEPAEDLFEIEDAKFPVCLLLDEPMKESGATSSDSTTVKEAKKVSTAFMVETPEPRRASIGRPMRSAAVKVQSYKEIPLNIKMRRA</sequence>
<evidence type="ECO:0000256" key="1">
    <source>
        <dbReference type="ARBA" id="ARBA00010845"/>
    </source>
</evidence>
<evidence type="ECO:0000256" key="2">
    <source>
        <dbReference type="ARBA" id="ARBA00022829"/>
    </source>
</evidence>
<evidence type="ECO:0000313" key="7">
    <source>
        <dbReference type="Proteomes" id="UP000316621"/>
    </source>
</evidence>
<dbReference type="GO" id="GO:0000775">
    <property type="term" value="C:chromosome, centromeric region"/>
    <property type="evidence" value="ECO:0007669"/>
    <property type="project" value="InterPro"/>
</dbReference>
<gene>
    <name evidence="6" type="ORF">C5167_001189</name>
</gene>
<evidence type="ECO:0000259" key="5">
    <source>
        <dbReference type="Pfam" id="PF07557"/>
    </source>
</evidence>